<dbReference type="PANTHER" id="PTHR10622">
    <property type="entry name" value="HET DOMAIN-CONTAINING PROTEIN"/>
    <property type="match status" value="1"/>
</dbReference>
<evidence type="ECO:0000313" key="4">
    <source>
        <dbReference type="Proteomes" id="UP000256964"/>
    </source>
</evidence>
<organism evidence="3 4">
    <name type="scientific">Lentinus brumalis</name>
    <dbReference type="NCBI Taxonomy" id="2498619"/>
    <lineage>
        <taxon>Eukaryota</taxon>
        <taxon>Fungi</taxon>
        <taxon>Dikarya</taxon>
        <taxon>Basidiomycota</taxon>
        <taxon>Agaricomycotina</taxon>
        <taxon>Agaricomycetes</taxon>
        <taxon>Polyporales</taxon>
        <taxon>Polyporaceae</taxon>
        <taxon>Lentinus</taxon>
    </lineage>
</organism>
<dbReference type="PANTHER" id="PTHR10622:SF10">
    <property type="entry name" value="HET DOMAIN-CONTAINING PROTEIN"/>
    <property type="match status" value="1"/>
</dbReference>
<feature type="domain" description="Heterokaryon incompatibility" evidence="1">
    <location>
        <begin position="65"/>
        <end position="156"/>
    </location>
</feature>
<evidence type="ECO:0000313" key="3">
    <source>
        <dbReference type="EMBL" id="RDX48803.1"/>
    </source>
</evidence>
<accession>A0A371D8D6</accession>
<dbReference type="Pfam" id="PF26640">
    <property type="entry name" value="DUF8212"/>
    <property type="match status" value="1"/>
</dbReference>
<sequence length="559" mass="63009">MRPGAGDAATWARRVDRPHVVVASLAVVAAFAPSLTDDGISYTTVTYSARRAPLLPLSRGHQDGYAALSHVWDTHEQSFQDVRKIQKRCERNGTNPRVLMRTKIKMCCVLAESHGYKWVWIDTCCIDKTSSAEFSEAIDAMFCYYAVARVCYAYLRDVLFLPGLRDGLEADVETLMQSIWFQRGWTLQELIALRFVLFLSSQWQVLGTKSDFATNHVDIHMPPLYGEGRNAFRRLQKKIMKQSSDTTLFAWDDELLEDRIQSCLFAPSPSAFTISKIVYAPPRHTQMQARSNYNTSAREMPEGDLNEITFAVTPHGILANIPIVACGDAIFGDLYWRDGKSCGLLRLEEDPDLNRAAPFRRSSYRVCSPRILQTRRPMEGGEYIISGHTGRASWREVLIRPAPSPHDSRLPGQLSDSRLTFIPAMPRQLALEPPYRVDEASIRRFLHDSRADRLEVRNAESQAAESNLPTTYTFVDGPVGVFVIVIKVGQCHRLDGLRGGRPHPAHVWAMVSAISPTLWPPAEEELTEFFNDPAHDCLRITSRGGRRCRRGLTLMLSSP</sequence>
<dbReference type="Pfam" id="PF06985">
    <property type="entry name" value="HET"/>
    <property type="match status" value="1"/>
</dbReference>
<evidence type="ECO:0000259" key="1">
    <source>
        <dbReference type="Pfam" id="PF06985"/>
    </source>
</evidence>
<dbReference type="OrthoDB" id="5122891at2759"/>
<name>A0A371D8D6_9APHY</name>
<dbReference type="EMBL" id="KZ857409">
    <property type="protein sequence ID" value="RDX48803.1"/>
    <property type="molecule type" value="Genomic_DNA"/>
</dbReference>
<gene>
    <name evidence="3" type="ORF">OH76DRAFT_1483601</name>
</gene>
<dbReference type="InterPro" id="IPR058525">
    <property type="entry name" value="DUF8212"/>
</dbReference>
<reference evidence="3 4" key="1">
    <citation type="journal article" date="2018" name="Biotechnol. Biofuels">
        <title>Integrative visual omics of the white-rot fungus Polyporus brumalis exposes the biotechnological potential of its oxidative enzymes for delignifying raw plant biomass.</title>
        <authorList>
            <person name="Miyauchi S."/>
            <person name="Rancon A."/>
            <person name="Drula E."/>
            <person name="Hage H."/>
            <person name="Chaduli D."/>
            <person name="Favel A."/>
            <person name="Grisel S."/>
            <person name="Henrissat B."/>
            <person name="Herpoel-Gimbert I."/>
            <person name="Ruiz-Duenas F.J."/>
            <person name="Chevret D."/>
            <person name="Hainaut M."/>
            <person name="Lin J."/>
            <person name="Wang M."/>
            <person name="Pangilinan J."/>
            <person name="Lipzen A."/>
            <person name="Lesage-Meessen L."/>
            <person name="Navarro D."/>
            <person name="Riley R."/>
            <person name="Grigoriev I.V."/>
            <person name="Zhou S."/>
            <person name="Raouche S."/>
            <person name="Rosso M.N."/>
        </authorList>
    </citation>
    <scope>NUCLEOTIDE SEQUENCE [LARGE SCALE GENOMIC DNA]</scope>
    <source>
        <strain evidence="3 4">BRFM 1820</strain>
    </source>
</reference>
<dbReference type="InterPro" id="IPR010730">
    <property type="entry name" value="HET"/>
</dbReference>
<evidence type="ECO:0000259" key="2">
    <source>
        <dbReference type="Pfam" id="PF26640"/>
    </source>
</evidence>
<protein>
    <submittedName>
        <fullName evidence="3">Uncharacterized protein</fullName>
    </submittedName>
</protein>
<feature type="domain" description="DUF8212" evidence="2">
    <location>
        <begin position="230"/>
        <end position="325"/>
    </location>
</feature>
<dbReference type="Proteomes" id="UP000256964">
    <property type="component" value="Unassembled WGS sequence"/>
</dbReference>
<keyword evidence="4" id="KW-1185">Reference proteome</keyword>
<proteinExistence type="predicted"/>
<dbReference type="AlphaFoldDB" id="A0A371D8D6"/>
<dbReference type="STRING" id="139420.A0A371D8D6"/>